<evidence type="ECO:0000313" key="2">
    <source>
        <dbReference type="EMBL" id="KAG8073808.1"/>
    </source>
</evidence>
<feature type="region of interest" description="Disordered" evidence="1">
    <location>
        <begin position="87"/>
        <end position="134"/>
    </location>
</feature>
<name>A0A8J5T534_ZIZPA</name>
<dbReference type="EMBL" id="JAAALK010000283">
    <property type="protein sequence ID" value="KAG8073808.1"/>
    <property type="molecule type" value="Genomic_DNA"/>
</dbReference>
<dbReference type="InterPro" id="IPR051105">
    <property type="entry name" value="WWC/KIBRA_Hippo_Reg"/>
</dbReference>
<dbReference type="AlphaFoldDB" id="A0A8J5T534"/>
<dbReference type="PANTHER" id="PTHR14791:SF42">
    <property type="entry name" value="F16L1.2 PROTEIN"/>
    <property type="match status" value="1"/>
</dbReference>
<comment type="caution">
    <text evidence="2">The sequence shown here is derived from an EMBL/GenBank/DDBJ whole genome shotgun (WGS) entry which is preliminary data.</text>
</comment>
<dbReference type="Proteomes" id="UP000729402">
    <property type="component" value="Unassembled WGS sequence"/>
</dbReference>
<proteinExistence type="predicted"/>
<evidence type="ECO:0000256" key="1">
    <source>
        <dbReference type="SAM" id="MobiDB-lite"/>
    </source>
</evidence>
<keyword evidence="3" id="KW-1185">Reference proteome</keyword>
<dbReference type="OrthoDB" id="1424894at2759"/>
<protein>
    <recommendedName>
        <fullName evidence="4">WW domain-containing protein</fullName>
    </recommendedName>
</protein>
<dbReference type="PANTHER" id="PTHR14791">
    <property type="entry name" value="BOMB/KIRA PROTEINS"/>
    <property type="match status" value="1"/>
</dbReference>
<reference evidence="2" key="1">
    <citation type="journal article" date="2021" name="bioRxiv">
        <title>Whole Genome Assembly and Annotation of Northern Wild Rice, Zizania palustris L., Supports a Whole Genome Duplication in the Zizania Genus.</title>
        <authorList>
            <person name="Haas M."/>
            <person name="Kono T."/>
            <person name="Macchietto M."/>
            <person name="Millas R."/>
            <person name="McGilp L."/>
            <person name="Shao M."/>
            <person name="Duquette J."/>
            <person name="Hirsch C.N."/>
            <person name="Kimball J."/>
        </authorList>
    </citation>
    <scope>NUCLEOTIDE SEQUENCE</scope>
    <source>
        <tissue evidence="2">Fresh leaf tissue</tissue>
    </source>
</reference>
<sequence length="243" mass="26507">MVSLQSSALLPEARRVRPPCLPLVDAVVASTATSKKRKRDGADVDDGDVNGGADVGIELSFDAAPLPLEWQRCLDIKSGQIHYYNTRTHRRTSRDPRAEAPAPELHHRAAAAAAAEEEEEAANYSTPPPGLDLELNLTFEPRRVPVQEKKQRPSSAEAKKPAAAVAEERLPFEVPAAGPSREMIAAVCTRCHMLVMMCREWPACPNCKFMHPTTTNRPGSPPPDPEPAPLKLKLGLQLLCCKD</sequence>
<accession>A0A8J5T534</accession>
<gene>
    <name evidence="2" type="ORF">GUJ93_ZPchr0006g45744</name>
</gene>
<organism evidence="2 3">
    <name type="scientific">Zizania palustris</name>
    <name type="common">Northern wild rice</name>
    <dbReference type="NCBI Taxonomy" id="103762"/>
    <lineage>
        <taxon>Eukaryota</taxon>
        <taxon>Viridiplantae</taxon>
        <taxon>Streptophyta</taxon>
        <taxon>Embryophyta</taxon>
        <taxon>Tracheophyta</taxon>
        <taxon>Spermatophyta</taxon>
        <taxon>Magnoliopsida</taxon>
        <taxon>Liliopsida</taxon>
        <taxon>Poales</taxon>
        <taxon>Poaceae</taxon>
        <taxon>BOP clade</taxon>
        <taxon>Oryzoideae</taxon>
        <taxon>Oryzeae</taxon>
        <taxon>Zizaniinae</taxon>
        <taxon>Zizania</taxon>
    </lineage>
</organism>
<reference evidence="2" key="2">
    <citation type="submission" date="2021-02" db="EMBL/GenBank/DDBJ databases">
        <authorList>
            <person name="Kimball J.A."/>
            <person name="Haas M.W."/>
            <person name="Macchietto M."/>
            <person name="Kono T."/>
            <person name="Duquette J."/>
            <person name="Shao M."/>
        </authorList>
    </citation>
    <scope>NUCLEOTIDE SEQUENCE</scope>
    <source>
        <tissue evidence="2">Fresh leaf tissue</tissue>
    </source>
</reference>
<evidence type="ECO:0008006" key="4">
    <source>
        <dbReference type="Google" id="ProtNLM"/>
    </source>
</evidence>
<evidence type="ECO:0000313" key="3">
    <source>
        <dbReference type="Proteomes" id="UP000729402"/>
    </source>
</evidence>